<sequence>MRQTMAGVWMAAVIALAMPGWAQADDGARLLGLWSVDVTQLPMPPEARPQRVTVALDEAAAGALTIRVEIVPAEGAARISTATVPLDGSTVPIEGDTLEADAIAVKRPTGDVLTMALAKQGVPASTRIYAVTPDGDQLIETAVHFGADGKAVMRTFRFDRVR</sequence>
<feature type="chain" id="PRO_5046701626" description="LuxR family transcriptional regulator" evidence="1">
    <location>
        <begin position="25"/>
        <end position="162"/>
    </location>
</feature>
<reference evidence="2" key="2">
    <citation type="journal article" date="2022" name="Syst. Appl. Microbiol.">
        <title>Physiological and genomic characterisation of Luteimonas fraxinea sp. nov., a bacterial species associated with trees tolerant to ash dieback.</title>
        <authorList>
            <person name="Ulrich K."/>
            <person name="Becker R."/>
            <person name="Behrendt U."/>
            <person name="Kube M."/>
            <person name="Schneck V."/>
            <person name="Ulrich A."/>
        </authorList>
    </citation>
    <scope>NUCLEOTIDE SEQUENCE</scope>
    <source>
        <strain evidence="2">A1P009</strain>
    </source>
</reference>
<evidence type="ECO:0000313" key="3">
    <source>
        <dbReference type="Proteomes" id="UP001430360"/>
    </source>
</evidence>
<comment type="caution">
    <text evidence="2">The sequence shown here is derived from an EMBL/GenBank/DDBJ whole genome shotgun (WGS) entry which is preliminary data.</text>
</comment>
<dbReference type="RefSeq" id="WP_232135640.1">
    <property type="nucleotide sequence ID" value="NZ_CP089507.1"/>
</dbReference>
<keyword evidence="1" id="KW-0732">Signal</keyword>
<feature type="signal peptide" evidence="1">
    <location>
        <begin position="1"/>
        <end position="24"/>
    </location>
</feature>
<dbReference type="EMBL" id="JAJQKU010000002">
    <property type="protein sequence ID" value="MCD9096742.1"/>
    <property type="molecule type" value="Genomic_DNA"/>
</dbReference>
<keyword evidence="3" id="KW-1185">Reference proteome</keyword>
<organism evidence="2 3">
    <name type="scientific">Luteimonas fraxinea</name>
    <dbReference type="NCBI Taxonomy" id="2901869"/>
    <lineage>
        <taxon>Bacteria</taxon>
        <taxon>Pseudomonadati</taxon>
        <taxon>Pseudomonadota</taxon>
        <taxon>Gammaproteobacteria</taxon>
        <taxon>Lysobacterales</taxon>
        <taxon>Lysobacteraceae</taxon>
        <taxon>Luteimonas</taxon>
    </lineage>
</organism>
<proteinExistence type="predicted"/>
<evidence type="ECO:0000256" key="1">
    <source>
        <dbReference type="SAM" id="SignalP"/>
    </source>
</evidence>
<protein>
    <recommendedName>
        <fullName evidence="4">LuxR family transcriptional regulator</fullName>
    </recommendedName>
</protein>
<reference evidence="2" key="1">
    <citation type="submission" date="2021-12" db="EMBL/GenBank/DDBJ databases">
        <authorList>
            <person name="Ulrich A."/>
        </authorList>
    </citation>
    <scope>NUCLEOTIDE SEQUENCE</scope>
    <source>
        <strain evidence="2">A1P009</strain>
    </source>
</reference>
<accession>A0ABS8UCP0</accession>
<evidence type="ECO:0000313" key="2">
    <source>
        <dbReference type="EMBL" id="MCD9096742.1"/>
    </source>
</evidence>
<gene>
    <name evidence="2" type="ORF">LTT95_07280</name>
</gene>
<evidence type="ECO:0008006" key="4">
    <source>
        <dbReference type="Google" id="ProtNLM"/>
    </source>
</evidence>
<dbReference type="Proteomes" id="UP001430360">
    <property type="component" value="Unassembled WGS sequence"/>
</dbReference>
<name>A0ABS8UCP0_9GAMM</name>